<dbReference type="AlphaFoldDB" id="A0A7K3WVS9"/>
<proteinExistence type="predicted"/>
<evidence type="ECO:0000313" key="1">
    <source>
        <dbReference type="EMBL" id="NEN25743.1"/>
    </source>
</evidence>
<gene>
    <name evidence="1" type="ORF">G3O08_19825</name>
</gene>
<keyword evidence="2" id="KW-1185">Reference proteome</keyword>
<reference evidence="1 2" key="1">
    <citation type="submission" date="2020-02" db="EMBL/GenBank/DDBJ databases">
        <title>Out from the shadows clarifying the taxonomy of the family Cryomorphaceae and related taxa by utilizing the GTDB taxonomic framework.</title>
        <authorList>
            <person name="Bowman J.P."/>
        </authorList>
    </citation>
    <scope>NUCLEOTIDE SEQUENCE [LARGE SCALE GENOMIC DNA]</scope>
    <source>
        <strain evidence="1 2">QSSC 1-22</strain>
    </source>
</reference>
<name>A0A7K3WVS9_9FLAO</name>
<evidence type="ECO:0000313" key="2">
    <source>
        <dbReference type="Proteomes" id="UP000486602"/>
    </source>
</evidence>
<sequence length="175" mass="20396">MKTRKIKLPQLSFLSKYLEGDNEDFLESISSHVGHLVFEFNLLEERLTSFLCQLFIDDYDAIGLIVTKNMGFAEKVDLLDRFAQHKQSSLEKLINGHSKLIEDLKESGRLRNMVVHAEWNTVDLEGFAHTKLRIKSGELTQEFTQLNEDALIEIRNLIIETHNAFDDYEEDYFKI</sequence>
<dbReference type="EMBL" id="JAAGVY010000075">
    <property type="protein sequence ID" value="NEN25743.1"/>
    <property type="molecule type" value="Genomic_DNA"/>
</dbReference>
<protein>
    <submittedName>
        <fullName evidence="1">Uncharacterized protein</fullName>
    </submittedName>
</protein>
<dbReference type="RefSeq" id="WP_163287189.1">
    <property type="nucleotide sequence ID" value="NZ_JAAGVY010000075.1"/>
</dbReference>
<comment type="caution">
    <text evidence="1">The sequence shown here is derived from an EMBL/GenBank/DDBJ whole genome shotgun (WGS) entry which is preliminary data.</text>
</comment>
<organism evidence="1 2">
    <name type="scientific">Cryomorpha ignava</name>
    <dbReference type="NCBI Taxonomy" id="101383"/>
    <lineage>
        <taxon>Bacteria</taxon>
        <taxon>Pseudomonadati</taxon>
        <taxon>Bacteroidota</taxon>
        <taxon>Flavobacteriia</taxon>
        <taxon>Flavobacteriales</taxon>
        <taxon>Cryomorphaceae</taxon>
        <taxon>Cryomorpha</taxon>
    </lineage>
</organism>
<dbReference type="Proteomes" id="UP000486602">
    <property type="component" value="Unassembled WGS sequence"/>
</dbReference>
<accession>A0A7K3WVS9</accession>